<dbReference type="BioCyc" id="PMAR59922:G1G80-1272-MONOMER"/>
<keyword evidence="1" id="KW-1133">Transmembrane helix</keyword>
<dbReference type="KEGG" id="pmf:P9303_14721"/>
<accession>A2C9Q8</accession>
<dbReference type="PANTHER" id="PTHR34943:SF2">
    <property type="entry name" value="PROTEIN COFACTOR ASSEMBLY OF COMPLEX C SUBUNIT B CCB4, CHLOROPLASTIC"/>
    <property type="match status" value="1"/>
</dbReference>
<evidence type="ECO:0000256" key="1">
    <source>
        <dbReference type="SAM" id="Phobius"/>
    </source>
</evidence>
<name>A2C9Q8_PROM3</name>
<feature type="transmembrane region" description="Helical" evidence="1">
    <location>
        <begin position="39"/>
        <end position="57"/>
    </location>
</feature>
<proteinExistence type="predicted"/>
<dbReference type="Pfam" id="PF11152">
    <property type="entry name" value="CCB2_CCB4"/>
    <property type="match status" value="1"/>
</dbReference>
<dbReference type="STRING" id="59922.P9303_14721"/>
<organism evidence="2 3">
    <name type="scientific">Prochlorococcus marinus (strain MIT 9303)</name>
    <dbReference type="NCBI Taxonomy" id="59922"/>
    <lineage>
        <taxon>Bacteria</taxon>
        <taxon>Bacillati</taxon>
        <taxon>Cyanobacteriota</taxon>
        <taxon>Cyanophyceae</taxon>
        <taxon>Synechococcales</taxon>
        <taxon>Prochlorococcaceae</taxon>
        <taxon>Prochlorococcus</taxon>
    </lineage>
</organism>
<dbReference type="HOGENOM" id="CLU_082867_2_0_3"/>
<feature type="transmembrane region" description="Helical" evidence="1">
    <location>
        <begin position="87"/>
        <end position="107"/>
    </location>
</feature>
<dbReference type="PANTHER" id="PTHR34943">
    <property type="match status" value="1"/>
</dbReference>
<protein>
    <recommendedName>
        <fullName evidence="4">Cofactor assembly of complex C subunit B</fullName>
    </recommendedName>
</protein>
<dbReference type="RefSeq" id="WP_011826113.1">
    <property type="nucleotide sequence ID" value="NC_008820.1"/>
</dbReference>
<sequence length="207" mass="22658">MRPVARISLIAGLLTLSLAAFNALTVDLVTPSFQRAEVLAGIAAVGLMLMAVLWTQASPMAPSKQILEGNQTFELVDGLNDVLQKELAWGSHLLLTATPAAVILVYWNNQVLLRRGISGNGNFVPGEICKQARDRGELISLVNTSLFPGRIEFNPIVENLPAVMVYPLASNGWVVLGGCSERCFSRSDELWLIGWSQRLRTELEERT</sequence>
<gene>
    <name evidence="2" type="ordered locus">P9303_14721</name>
</gene>
<keyword evidence="1" id="KW-0812">Transmembrane</keyword>
<reference evidence="2 3" key="1">
    <citation type="journal article" date="2007" name="PLoS Genet.">
        <title>Patterns and implications of gene gain and loss in the evolution of Prochlorococcus.</title>
        <authorList>
            <person name="Kettler G.C."/>
            <person name="Martiny A.C."/>
            <person name="Huang K."/>
            <person name="Zucker J."/>
            <person name="Coleman M.L."/>
            <person name="Rodrigue S."/>
            <person name="Chen F."/>
            <person name="Lapidus A."/>
            <person name="Ferriera S."/>
            <person name="Johnson J."/>
            <person name="Steglich C."/>
            <person name="Church G.M."/>
            <person name="Richardson P."/>
            <person name="Chisholm S.W."/>
        </authorList>
    </citation>
    <scope>NUCLEOTIDE SEQUENCE [LARGE SCALE GENOMIC DNA]</scope>
    <source>
        <strain evidence="2 3">MIT 9303</strain>
    </source>
</reference>
<keyword evidence="1" id="KW-0472">Membrane</keyword>
<dbReference type="EMBL" id="CP000554">
    <property type="protein sequence ID" value="ABM78218.1"/>
    <property type="molecule type" value="Genomic_DNA"/>
</dbReference>
<dbReference type="Proteomes" id="UP000002274">
    <property type="component" value="Chromosome"/>
</dbReference>
<evidence type="ECO:0000313" key="2">
    <source>
        <dbReference type="EMBL" id="ABM78218.1"/>
    </source>
</evidence>
<dbReference type="GO" id="GO:0010190">
    <property type="term" value="P:cytochrome b6f complex assembly"/>
    <property type="evidence" value="ECO:0007669"/>
    <property type="project" value="TreeGrafter"/>
</dbReference>
<evidence type="ECO:0000313" key="3">
    <source>
        <dbReference type="Proteomes" id="UP000002274"/>
    </source>
</evidence>
<evidence type="ECO:0008006" key="4">
    <source>
        <dbReference type="Google" id="ProtNLM"/>
    </source>
</evidence>
<dbReference type="InterPro" id="IPR021325">
    <property type="entry name" value="CCB2/CCB4"/>
</dbReference>
<dbReference type="AlphaFoldDB" id="A2C9Q8"/>
<dbReference type="InterPro" id="IPR044705">
    <property type="entry name" value="CCB4"/>
</dbReference>